<dbReference type="AlphaFoldDB" id="A0A974P804"/>
<accession>A0A974P804</accession>
<feature type="domain" description="HTH tetR-type" evidence="3">
    <location>
        <begin position="7"/>
        <end position="67"/>
    </location>
</feature>
<evidence type="ECO:0000259" key="3">
    <source>
        <dbReference type="PROSITE" id="PS50977"/>
    </source>
</evidence>
<dbReference type="InterPro" id="IPR050624">
    <property type="entry name" value="HTH-type_Tx_Regulator"/>
</dbReference>
<dbReference type="SUPFAM" id="SSF46689">
    <property type="entry name" value="Homeodomain-like"/>
    <property type="match status" value="1"/>
</dbReference>
<name>A0A974P804_9BACL</name>
<dbReference type="EMBL" id="CP068595">
    <property type="protein sequence ID" value="QQZ59117.1"/>
    <property type="molecule type" value="Genomic_DNA"/>
</dbReference>
<dbReference type="KEGG" id="pson:JI735_20705"/>
<dbReference type="InterPro" id="IPR036271">
    <property type="entry name" value="Tet_transcr_reg_TetR-rel_C_sf"/>
</dbReference>
<dbReference type="InterPro" id="IPR009057">
    <property type="entry name" value="Homeodomain-like_sf"/>
</dbReference>
<dbReference type="PROSITE" id="PS50977">
    <property type="entry name" value="HTH_TETR_2"/>
    <property type="match status" value="1"/>
</dbReference>
<proteinExistence type="predicted"/>
<keyword evidence="5" id="KW-1185">Reference proteome</keyword>
<protein>
    <submittedName>
        <fullName evidence="4">TetR/AcrR family transcriptional regulator</fullName>
    </submittedName>
</protein>
<dbReference type="Pfam" id="PF00440">
    <property type="entry name" value="TetR_N"/>
    <property type="match status" value="1"/>
</dbReference>
<feature type="DNA-binding region" description="H-T-H motif" evidence="2">
    <location>
        <begin position="30"/>
        <end position="49"/>
    </location>
</feature>
<keyword evidence="1 2" id="KW-0238">DNA-binding</keyword>
<dbReference type="Proteomes" id="UP000595841">
    <property type="component" value="Chromosome"/>
</dbReference>
<dbReference type="PANTHER" id="PTHR43479:SF11">
    <property type="entry name" value="ACREF_ENVCD OPERON REPRESSOR-RELATED"/>
    <property type="match status" value="1"/>
</dbReference>
<dbReference type="GO" id="GO:0003677">
    <property type="term" value="F:DNA binding"/>
    <property type="evidence" value="ECO:0007669"/>
    <property type="project" value="UniProtKB-UniRule"/>
</dbReference>
<evidence type="ECO:0000256" key="2">
    <source>
        <dbReference type="PROSITE-ProRule" id="PRU00335"/>
    </source>
</evidence>
<evidence type="ECO:0000313" key="4">
    <source>
        <dbReference type="EMBL" id="QQZ59117.1"/>
    </source>
</evidence>
<reference evidence="4 5" key="1">
    <citation type="submission" date="2021-01" db="EMBL/GenBank/DDBJ databases">
        <title>Whole genome sequence of Paenibacillus sonchi LMG 24727 for comparative genomics.</title>
        <authorList>
            <person name="Lee G."/>
            <person name="Kim M.-J."/>
            <person name="Lim K."/>
            <person name="Shin J.-H."/>
        </authorList>
    </citation>
    <scope>NUCLEOTIDE SEQUENCE [LARGE SCALE GENOMIC DNA]</scope>
    <source>
        <strain evidence="4 5">LMG 24727</strain>
    </source>
</reference>
<dbReference type="Gene3D" id="1.10.357.10">
    <property type="entry name" value="Tetracycline Repressor, domain 2"/>
    <property type="match status" value="1"/>
</dbReference>
<dbReference type="InterPro" id="IPR001647">
    <property type="entry name" value="HTH_TetR"/>
</dbReference>
<dbReference type="PRINTS" id="PR00455">
    <property type="entry name" value="HTHTETR"/>
</dbReference>
<evidence type="ECO:0000313" key="5">
    <source>
        <dbReference type="Proteomes" id="UP000595841"/>
    </source>
</evidence>
<evidence type="ECO:0000256" key="1">
    <source>
        <dbReference type="ARBA" id="ARBA00023125"/>
    </source>
</evidence>
<dbReference type="SUPFAM" id="SSF48498">
    <property type="entry name" value="Tetracyclin repressor-like, C-terminal domain"/>
    <property type="match status" value="1"/>
</dbReference>
<sequence length="197" mass="22819">MELLNVEDKKTLIYDCAKELFSDKGFKDTNVSDITKKAGMAVGTFYNYYSSKEKLFMEIFLAENAKLKQKCMQALDLSQSPLTVVRQMMMLNMEGMTANPILKEWYNKSVFGKIEQLFREENGTQSVDFLYDSFLEIVKQWQAEGKMRSDIDSKMIMMVFTAIINVETHKEEIGPEYFPQLLDHMTELIMKGLTDCS</sequence>
<gene>
    <name evidence="4" type="ORF">JI735_20705</name>
</gene>
<organism evidence="4 5">
    <name type="scientific">Paenibacillus sonchi</name>
    <dbReference type="NCBI Taxonomy" id="373687"/>
    <lineage>
        <taxon>Bacteria</taxon>
        <taxon>Bacillati</taxon>
        <taxon>Bacillota</taxon>
        <taxon>Bacilli</taxon>
        <taxon>Bacillales</taxon>
        <taxon>Paenibacillaceae</taxon>
        <taxon>Paenibacillus</taxon>
        <taxon>Paenibacillus sonchi group</taxon>
    </lineage>
</organism>
<dbReference type="PANTHER" id="PTHR43479">
    <property type="entry name" value="ACREF/ENVCD OPERON REPRESSOR-RELATED"/>
    <property type="match status" value="1"/>
</dbReference>